<dbReference type="EMBL" id="JAAGAX010000004">
    <property type="protein sequence ID" value="KAF2317715.1"/>
    <property type="molecule type" value="Genomic_DNA"/>
</dbReference>
<protein>
    <recommendedName>
        <fullName evidence="4">Lipoxygenase domain-containing protein</fullName>
    </recommendedName>
</protein>
<dbReference type="PROSITE" id="PS00081">
    <property type="entry name" value="LIPOXYGENASE_2"/>
    <property type="match status" value="1"/>
</dbReference>
<dbReference type="Gene3D" id="3.10.450.60">
    <property type="match status" value="1"/>
</dbReference>
<proteinExistence type="predicted"/>
<dbReference type="SUPFAM" id="SSF48484">
    <property type="entry name" value="Lipoxigenase"/>
    <property type="match status" value="1"/>
</dbReference>
<name>A0A6A6MYQ7_HEVBR</name>
<evidence type="ECO:0000256" key="3">
    <source>
        <dbReference type="ARBA" id="ARBA00023002"/>
    </source>
</evidence>
<comment type="caution">
    <text evidence="5">The sequence shown here is derived from an EMBL/GenBank/DDBJ whole genome shotgun (WGS) entry which is preliminary data.</text>
</comment>
<organism evidence="5 6">
    <name type="scientific">Hevea brasiliensis</name>
    <name type="common">Para rubber tree</name>
    <name type="synonym">Siphonia brasiliensis</name>
    <dbReference type="NCBI Taxonomy" id="3981"/>
    <lineage>
        <taxon>Eukaryota</taxon>
        <taxon>Viridiplantae</taxon>
        <taxon>Streptophyta</taxon>
        <taxon>Embryophyta</taxon>
        <taxon>Tracheophyta</taxon>
        <taxon>Spermatophyta</taxon>
        <taxon>Magnoliopsida</taxon>
        <taxon>eudicotyledons</taxon>
        <taxon>Gunneridae</taxon>
        <taxon>Pentapetalae</taxon>
        <taxon>rosids</taxon>
        <taxon>fabids</taxon>
        <taxon>Malpighiales</taxon>
        <taxon>Euphorbiaceae</taxon>
        <taxon>Crotonoideae</taxon>
        <taxon>Micrandreae</taxon>
        <taxon>Hevea</taxon>
    </lineage>
</organism>
<dbReference type="Proteomes" id="UP000467840">
    <property type="component" value="Chromosome 6"/>
</dbReference>
<dbReference type="InterPro" id="IPR036226">
    <property type="entry name" value="LipOase_C_sf"/>
</dbReference>
<keyword evidence="6" id="KW-1185">Reference proteome</keyword>
<dbReference type="InterPro" id="IPR020834">
    <property type="entry name" value="LipOase_CS"/>
</dbReference>
<dbReference type="Pfam" id="PF00305">
    <property type="entry name" value="Lipoxygenase"/>
    <property type="match status" value="1"/>
</dbReference>
<evidence type="ECO:0000256" key="1">
    <source>
        <dbReference type="ARBA" id="ARBA00022723"/>
    </source>
</evidence>
<dbReference type="InterPro" id="IPR000907">
    <property type="entry name" value="LipOase"/>
</dbReference>
<accession>A0A6A6MYQ7</accession>
<dbReference type="GO" id="GO:0034440">
    <property type="term" value="P:lipid oxidation"/>
    <property type="evidence" value="ECO:0007669"/>
    <property type="project" value="InterPro"/>
</dbReference>
<dbReference type="PRINTS" id="PR00087">
    <property type="entry name" value="LIPOXYGENASE"/>
</dbReference>
<dbReference type="GO" id="GO:0016702">
    <property type="term" value="F:oxidoreductase activity, acting on single donors with incorporation of molecular oxygen, incorporation of two atoms of oxygen"/>
    <property type="evidence" value="ECO:0007669"/>
    <property type="project" value="InterPro"/>
</dbReference>
<sequence length="249" mass="28900">MTVEEAIKQKKQFILDYHDLFLPFVSKVRQTESTTLYGSRTLFFLTPAATLRPLAIELTRPPMDGKRQWKQVYLPTWHSTGARLWRLAKAHVLAHDSGNHRLISHWLRTHACKEPYIIAANRQLSAMHPIYRLLHPHFGYTMEINAMARKSLTNAGGIIESSFSPGKYCLEMSSVIYDKLWRFDHQALPKDLISWGMAVEDSSAPHVVRLTTQDYPFASDGLLLWDAIKKWVSDYVNHYFYLYKVAIYE</sequence>
<dbReference type="GO" id="GO:0046872">
    <property type="term" value="F:metal ion binding"/>
    <property type="evidence" value="ECO:0007669"/>
    <property type="project" value="UniProtKB-KW"/>
</dbReference>
<dbReference type="PANTHER" id="PTHR11771">
    <property type="entry name" value="LIPOXYGENASE"/>
    <property type="match status" value="1"/>
</dbReference>
<evidence type="ECO:0000313" key="5">
    <source>
        <dbReference type="EMBL" id="KAF2317715.1"/>
    </source>
</evidence>
<keyword evidence="3" id="KW-0560">Oxidoreductase</keyword>
<keyword evidence="1" id="KW-0479">Metal-binding</keyword>
<keyword evidence="2" id="KW-0223">Dioxygenase</keyword>
<gene>
    <name evidence="5" type="ORF">GH714_039647</name>
</gene>
<reference evidence="5 6" key="1">
    <citation type="journal article" date="2020" name="Mol. Plant">
        <title>The Chromosome-Based Rubber Tree Genome Provides New Insights into Spurge Genome Evolution and Rubber Biosynthesis.</title>
        <authorList>
            <person name="Liu J."/>
            <person name="Shi C."/>
            <person name="Shi C.C."/>
            <person name="Li W."/>
            <person name="Zhang Q.J."/>
            <person name="Zhang Y."/>
            <person name="Li K."/>
            <person name="Lu H.F."/>
            <person name="Shi C."/>
            <person name="Zhu S.T."/>
            <person name="Xiao Z.Y."/>
            <person name="Nan H."/>
            <person name="Yue Y."/>
            <person name="Zhu X.G."/>
            <person name="Wu Y."/>
            <person name="Hong X.N."/>
            <person name="Fan G.Y."/>
            <person name="Tong Y."/>
            <person name="Zhang D."/>
            <person name="Mao C.L."/>
            <person name="Liu Y.L."/>
            <person name="Hao S.J."/>
            <person name="Liu W.Q."/>
            <person name="Lv M.Q."/>
            <person name="Zhang H.B."/>
            <person name="Liu Y."/>
            <person name="Hu-Tang G.R."/>
            <person name="Wang J.P."/>
            <person name="Wang J.H."/>
            <person name="Sun Y.H."/>
            <person name="Ni S.B."/>
            <person name="Chen W.B."/>
            <person name="Zhang X.C."/>
            <person name="Jiao Y.N."/>
            <person name="Eichler E.E."/>
            <person name="Li G.H."/>
            <person name="Liu X."/>
            <person name="Gao L.Z."/>
        </authorList>
    </citation>
    <scope>NUCLEOTIDE SEQUENCE [LARGE SCALE GENOMIC DNA]</scope>
    <source>
        <strain evidence="6">cv. GT1</strain>
        <tissue evidence="5">Leaf</tissue>
    </source>
</reference>
<feature type="domain" description="Lipoxygenase" evidence="4">
    <location>
        <begin position="1"/>
        <end position="249"/>
    </location>
</feature>
<dbReference type="InterPro" id="IPR013819">
    <property type="entry name" value="LipOase_C"/>
</dbReference>
<dbReference type="PROSITE" id="PS51393">
    <property type="entry name" value="LIPOXYGENASE_3"/>
    <property type="match status" value="1"/>
</dbReference>
<dbReference type="AlphaFoldDB" id="A0A6A6MYQ7"/>
<evidence type="ECO:0000259" key="4">
    <source>
        <dbReference type="PROSITE" id="PS51393"/>
    </source>
</evidence>
<evidence type="ECO:0000256" key="2">
    <source>
        <dbReference type="ARBA" id="ARBA00022964"/>
    </source>
</evidence>
<evidence type="ECO:0000313" key="6">
    <source>
        <dbReference type="Proteomes" id="UP000467840"/>
    </source>
</evidence>
<dbReference type="Gene3D" id="1.20.245.10">
    <property type="entry name" value="Lipoxygenase-1, Domain 5"/>
    <property type="match status" value="1"/>
</dbReference>